<organism evidence="2 3">
    <name type="scientific">Tritrichomonas musculus</name>
    <dbReference type="NCBI Taxonomy" id="1915356"/>
    <lineage>
        <taxon>Eukaryota</taxon>
        <taxon>Metamonada</taxon>
        <taxon>Parabasalia</taxon>
        <taxon>Tritrichomonadida</taxon>
        <taxon>Tritrichomonadidae</taxon>
        <taxon>Tritrichomonas</taxon>
    </lineage>
</organism>
<dbReference type="Proteomes" id="UP001470230">
    <property type="component" value="Unassembled WGS sequence"/>
</dbReference>
<name>A0ABR2KIN2_9EUKA</name>
<dbReference type="InterPro" id="IPR039103">
    <property type="entry name" value="Spd-2/CEP192"/>
</dbReference>
<sequence length="984" mass="112215">MFEEEEDPSQFDEFDDDEEEEELLNGLPTEYHLSAYPEMVHFKPCYQGNFSHYTLLITNPSSIPQDIDISLDPNSNFSISSNEFTIQAGIVYSLIITFISDEIGLFETDLTIHSSHNTITIPLTAKCIPSPLMFDESDILQFQFSMAKTNLTFDISNRSLLTQLHVIFDFDTAAFTITPPSVDLPPFSSCPVEIIYDPNFTLNVQNNINPISQKPPNFHIQCTESGDSISIPLNIARPNTCGLIDFGCVPIGIRQSKSIRIYNLNEASNANYDLNDNSYYLSMILSSSEYPEISPPFSYQIINDNIDEDDEEEEEEEESGKEKRQNEITFSFFSKEVGDFSESIQFGPLKYSLHAIAVQQPFKVHFSKDSSSLMLLKNITDEKRSFYLSSDDKFDKKRTFKISLQPGESKKIDTMKILTYNGRKFDPNESSVFVKWRENSNHKVIEEIKLPSNEIELNEDSISFELNYGQKKKKTVSVTNKSDKNMEVKFSTDAPEFSLMSDRKMLLKPHSIQKVDIEFNSKTSKKVEGNLHVQTGNTVTNVPLKTLTAILSSTNLINFLRIDDNQKSNFIVSFCGPKKLKIKKPSWISCDDSISSNEAVNLTCQRIPNSISCGYLTINGHNAQPLKVPILAYLSSSDISFHVIRPFVLRVENYGLRTAFVTFTKYSRPENNQNWNVSPAGAFIPFNGSVTFTFSEDTKYVLIHSGDEIMRQIMSYLNPDHFYAKRFEGIDILRDEISCIDIIDDIDVHEFSILFDQLLSIQKVDVSKMNHDVFTTSVPKIDFGEVGLFQTKEIRLWIENQKLKPIELHLSSKNQLLRFPPKINLKSEQRFCLRVSLLSSKEQEINDVLTIQYQPNENDKNSIQKSVKNSIKNIEIKGFIVDTSIKFEADVLNFGACEVGRISRGKLRLVNRKKERTKITVSASPPFSCPKKKFIIEPGCFVLLPIHFTPLVESPFQGKILFEPENSHRFYIPVIGFALFNPEQ</sequence>
<evidence type="ECO:0008006" key="4">
    <source>
        <dbReference type="Google" id="ProtNLM"/>
    </source>
</evidence>
<reference evidence="2 3" key="1">
    <citation type="submission" date="2024-04" db="EMBL/GenBank/DDBJ databases">
        <title>Tritrichomonas musculus Genome.</title>
        <authorList>
            <person name="Alves-Ferreira E."/>
            <person name="Grigg M."/>
            <person name="Lorenzi H."/>
            <person name="Galac M."/>
        </authorList>
    </citation>
    <scope>NUCLEOTIDE SEQUENCE [LARGE SCALE GENOMIC DNA]</scope>
    <source>
        <strain evidence="2 3">EAF2021</strain>
    </source>
</reference>
<evidence type="ECO:0000256" key="1">
    <source>
        <dbReference type="SAM" id="MobiDB-lite"/>
    </source>
</evidence>
<dbReference type="EMBL" id="JAPFFF010000005">
    <property type="protein sequence ID" value="KAK8890701.1"/>
    <property type="molecule type" value="Genomic_DNA"/>
</dbReference>
<comment type="caution">
    <text evidence="2">The sequence shown here is derived from an EMBL/GenBank/DDBJ whole genome shotgun (WGS) entry which is preliminary data.</text>
</comment>
<feature type="region of interest" description="Disordered" evidence="1">
    <location>
        <begin position="1"/>
        <end position="23"/>
    </location>
</feature>
<dbReference type="PANTHER" id="PTHR16029:SF11">
    <property type="entry name" value="CENTROSOMAL PROTEIN OF 192 KDA"/>
    <property type="match status" value="1"/>
</dbReference>
<dbReference type="Gene3D" id="2.60.40.10">
    <property type="entry name" value="Immunoglobulins"/>
    <property type="match status" value="3"/>
</dbReference>
<proteinExistence type="predicted"/>
<keyword evidence="3" id="KW-1185">Reference proteome</keyword>
<protein>
    <recommendedName>
        <fullName evidence="4">MSP domain-containing protein</fullName>
    </recommendedName>
</protein>
<dbReference type="PANTHER" id="PTHR16029">
    <property type="entry name" value="CENTROSOMAL PROTEIN OF 192 KDA"/>
    <property type="match status" value="1"/>
</dbReference>
<evidence type="ECO:0000313" key="3">
    <source>
        <dbReference type="Proteomes" id="UP001470230"/>
    </source>
</evidence>
<accession>A0ABR2KIN2</accession>
<dbReference type="InterPro" id="IPR013783">
    <property type="entry name" value="Ig-like_fold"/>
</dbReference>
<gene>
    <name evidence="2" type="ORF">M9Y10_035486</name>
</gene>
<evidence type="ECO:0000313" key="2">
    <source>
        <dbReference type="EMBL" id="KAK8890701.1"/>
    </source>
</evidence>